<keyword evidence="2" id="KW-0472">Membrane</keyword>
<feature type="transmembrane region" description="Helical" evidence="2">
    <location>
        <begin position="70"/>
        <end position="99"/>
    </location>
</feature>
<dbReference type="EMBL" id="MHNF01000033">
    <property type="protein sequence ID" value="OGZ40421.1"/>
    <property type="molecule type" value="Genomic_DNA"/>
</dbReference>
<comment type="caution">
    <text evidence="3">The sequence shown here is derived from an EMBL/GenBank/DDBJ whole genome shotgun (WGS) entry which is preliminary data.</text>
</comment>
<feature type="region of interest" description="Disordered" evidence="1">
    <location>
        <begin position="1"/>
        <end position="21"/>
    </location>
</feature>
<feature type="compositionally biased region" description="Basic and acidic residues" evidence="1">
    <location>
        <begin position="1"/>
        <end position="11"/>
    </location>
</feature>
<name>A0A1G2FSA4_9BACT</name>
<evidence type="ECO:0000256" key="2">
    <source>
        <dbReference type="SAM" id="Phobius"/>
    </source>
</evidence>
<keyword evidence="2" id="KW-1133">Transmembrane helix</keyword>
<evidence type="ECO:0000313" key="3">
    <source>
        <dbReference type="EMBL" id="OGZ40421.1"/>
    </source>
</evidence>
<keyword evidence="2" id="KW-0812">Transmembrane</keyword>
<dbReference type="AlphaFoldDB" id="A0A1G2FSA4"/>
<sequence>MPKENNSDKKTTARPIAPPEPSSFPFGMFALAALFDLIGIIPIINIVSELLAGLIIGLWQKSYSPKTDPILSFIVAKIIDAGSAGILPSNIGVVVYAYIKKKAAAQVF</sequence>
<gene>
    <name evidence="3" type="ORF">A3B04_02285</name>
</gene>
<evidence type="ECO:0000313" key="4">
    <source>
        <dbReference type="Proteomes" id="UP000177126"/>
    </source>
</evidence>
<accession>A0A1G2FSA4</accession>
<protein>
    <submittedName>
        <fullName evidence="3">Uncharacterized protein</fullName>
    </submittedName>
</protein>
<dbReference type="Proteomes" id="UP000177126">
    <property type="component" value="Unassembled WGS sequence"/>
</dbReference>
<evidence type="ECO:0000256" key="1">
    <source>
        <dbReference type="SAM" id="MobiDB-lite"/>
    </source>
</evidence>
<feature type="transmembrane region" description="Helical" evidence="2">
    <location>
        <begin position="28"/>
        <end position="58"/>
    </location>
</feature>
<organism evidence="3 4">
    <name type="scientific">Candidatus Portnoybacteria bacterium RIFCSPLOWO2_02_FULL_39_11</name>
    <dbReference type="NCBI Taxonomy" id="1802001"/>
    <lineage>
        <taxon>Bacteria</taxon>
        <taxon>Candidatus Portnoyibacteriota</taxon>
    </lineage>
</organism>
<proteinExistence type="predicted"/>
<reference evidence="3 4" key="1">
    <citation type="journal article" date="2016" name="Nat. Commun.">
        <title>Thousands of microbial genomes shed light on interconnected biogeochemical processes in an aquifer system.</title>
        <authorList>
            <person name="Anantharaman K."/>
            <person name="Brown C.T."/>
            <person name="Hug L.A."/>
            <person name="Sharon I."/>
            <person name="Castelle C.J."/>
            <person name="Probst A.J."/>
            <person name="Thomas B.C."/>
            <person name="Singh A."/>
            <person name="Wilkins M.J."/>
            <person name="Karaoz U."/>
            <person name="Brodie E.L."/>
            <person name="Williams K.H."/>
            <person name="Hubbard S.S."/>
            <person name="Banfield J.F."/>
        </authorList>
    </citation>
    <scope>NUCLEOTIDE SEQUENCE [LARGE SCALE GENOMIC DNA]</scope>
</reference>